<keyword evidence="1" id="KW-1133">Transmembrane helix</keyword>
<dbReference type="Proteomes" id="UP000502136">
    <property type="component" value="Chromosome"/>
</dbReference>
<evidence type="ECO:0000313" key="3">
    <source>
        <dbReference type="Proteomes" id="UP000502136"/>
    </source>
</evidence>
<reference evidence="2 3" key="1">
    <citation type="submission" date="2020-04" db="EMBL/GenBank/DDBJ databases">
        <title>Novel Paenibacillus strain UniB2 isolated from commercial digestive syrup.</title>
        <authorList>
            <person name="Thorat V."/>
            <person name="Kirdat K."/>
            <person name="Tiwarekar B."/>
            <person name="Yadav A."/>
        </authorList>
    </citation>
    <scope>NUCLEOTIDE SEQUENCE [LARGE SCALE GENOMIC DNA]</scope>
    <source>
        <strain evidence="2 3">UniB2</strain>
    </source>
</reference>
<feature type="transmembrane region" description="Helical" evidence="1">
    <location>
        <begin position="27"/>
        <end position="45"/>
    </location>
</feature>
<gene>
    <name evidence="2" type="ORF">HGI30_08015</name>
</gene>
<dbReference type="AlphaFoldDB" id="A0A6H2GVW6"/>
<protein>
    <submittedName>
        <fullName evidence="2">Uncharacterized protein</fullName>
    </submittedName>
</protein>
<evidence type="ECO:0000313" key="2">
    <source>
        <dbReference type="EMBL" id="QJC51499.1"/>
    </source>
</evidence>
<keyword evidence="1" id="KW-0812">Transmembrane</keyword>
<evidence type="ECO:0000256" key="1">
    <source>
        <dbReference type="SAM" id="Phobius"/>
    </source>
</evidence>
<organism evidence="2 3">
    <name type="scientific">Paenibacillus albicereus</name>
    <dbReference type="NCBI Taxonomy" id="2726185"/>
    <lineage>
        <taxon>Bacteria</taxon>
        <taxon>Bacillati</taxon>
        <taxon>Bacillota</taxon>
        <taxon>Bacilli</taxon>
        <taxon>Bacillales</taxon>
        <taxon>Paenibacillaceae</taxon>
        <taxon>Paenibacillus</taxon>
    </lineage>
</organism>
<keyword evidence="3" id="KW-1185">Reference proteome</keyword>
<dbReference type="EMBL" id="CP051428">
    <property type="protein sequence ID" value="QJC51499.1"/>
    <property type="molecule type" value="Genomic_DNA"/>
</dbReference>
<dbReference type="KEGG" id="palr:HGI30_08015"/>
<proteinExistence type="predicted"/>
<accession>A0A6H2GVW6</accession>
<dbReference type="RefSeq" id="WP_168907146.1">
    <property type="nucleotide sequence ID" value="NZ_CP051428.1"/>
</dbReference>
<keyword evidence="1" id="KW-0472">Membrane</keyword>
<sequence length="178" mass="19635">MSLFLTIGGMLLLLVGAMGLISGDWLLIAAGLFGGLVLLALSRIIDLLEDISRQRSGAPFAAGQLAKLMRRSPARSVESELFDVHLNPRGGREYPLLHLGGEAYLRARVFLSYLRQDGDQYTFELPGQEPVTLSRTSGYAEGADLFEFQEQVFVKLRAIGMRAVVDGQKVKLEREPVR</sequence>
<name>A0A6H2GVW6_9BACL</name>